<accession>A0ABV7CX90</accession>
<name>A0ABV7CX90_9BACI</name>
<dbReference type="Pfam" id="PF10335">
    <property type="entry name" value="DUF294_C"/>
    <property type="match status" value="1"/>
</dbReference>
<dbReference type="Proteomes" id="UP001595279">
    <property type="component" value="Unassembled WGS sequence"/>
</dbReference>
<proteinExistence type="predicted"/>
<dbReference type="RefSeq" id="WP_390273137.1">
    <property type="nucleotide sequence ID" value="NZ_JBHRSA010000046.1"/>
</dbReference>
<evidence type="ECO:0000313" key="3">
    <source>
        <dbReference type="EMBL" id="MFC3041089.1"/>
    </source>
</evidence>
<evidence type="ECO:0000313" key="4">
    <source>
        <dbReference type="Proteomes" id="UP001595279"/>
    </source>
</evidence>
<feature type="domain" description="DUF294" evidence="2">
    <location>
        <begin position="179"/>
        <end position="304"/>
    </location>
</feature>
<dbReference type="EMBL" id="JBHRSA010000046">
    <property type="protein sequence ID" value="MFC3041089.1"/>
    <property type="molecule type" value="Genomic_DNA"/>
</dbReference>
<comment type="caution">
    <text evidence="3">The sequence shown here is derived from an EMBL/GenBank/DDBJ whole genome shotgun (WGS) entry which is preliminary data.</text>
</comment>
<sequence>MENYREVRDWRQKHIGEVSTCHFKLNKFHDDLIKYTVLQAMEKVQREQGNPPVPFAFFLMGSAGRMEQSIWSDQDHGIVFDGKVEHAGYFQRLGSEIAVGLEVAGYQLCDGGVMASNPLWCQSVIDWEQQITDWLKEASWTSLRHFSTFMDARVLIGEQQLVMKIKKQASTIINSYPRLSLRLAENVDFIKKGIGFFGQLLSDSFGKQSGKVQLKQTAIFPYVNALRILAVKQGVPQSSTLSRFNGIKEEYPAIGSYEVYFVRLLQFRLRFQQEITSYEQVHLISVDRLTKEDRKELKTLMKKGYELFSNTKEIIEGECSAR</sequence>
<protein>
    <submittedName>
        <fullName evidence="3">DUF294 nucleotidyltransferase-like domain-containing protein</fullName>
    </submittedName>
</protein>
<evidence type="ECO:0000259" key="2">
    <source>
        <dbReference type="Pfam" id="PF10335"/>
    </source>
</evidence>
<evidence type="ECO:0000259" key="1">
    <source>
        <dbReference type="Pfam" id="PF03445"/>
    </source>
</evidence>
<feature type="domain" description="Protein-PII uridylyltransferase N-terminal" evidence="1">
    <location>
        <begin position="25"/>
        <end position="138"/>
    </location>
</feature>
<reference evidence="4" key="1">
    <citation type="journal article" date="2019" name="Int. J. Syst. Evol. Microbiol.">
        <title>The Global Catalogue of Microorganisms (GCM) 10K type strain sequencing project: providing services to taxonomists for standard genome sequencing and annotation.</title>
        <authorList>
            <consortium name="The Broad Institute Genomics Platform"/>
            <consortium name="The Broad Institute Genome Sequencing Center for Infectious Disease"/>
            <person name="Wu L."/>
            <person name="Ma J."/>
        </authorList>
    </citation>
    <scope>NUCLEOTIDE SEQUENCE [LARGE SCALE GENOMIC DNA]</scope>
    <source>
        <strain evidence="4">KCTC 13128</strain>
    </source>
</reference>
<dbReference type="CDD" id="cd05401">
    <property type="entry name" value="NT_GlnE_GlnD_like"/>
    <property type="match status" value="1"/>
</dbReference>
<dbReference type="Pfam" id="PF03445">
    <property type="entry name" value="DUF294"/>
    <property type="match status" value="1"/>
</dbReference>
<gene>
    <name evidence="3" type="ORF">ACFOGI_12650</name>
</gene>
<keyword evidence="4" id="KW-1185">Reference proteome</keyword>
<organism evidence="3 4">
    <name type="scientific">Virgibacillus xinjiangensis</name>
    <dbReference type="NCBI Taxonomy" id="393090"/>
    <lineage>
        <taxon>Bacteria</taxon>
        <taxon>Bacillati</taxon>
        <taxon>Bacillota</taxon>
        <taxon>Bacilli</taxon>
        <taxon>Bacillales</taxon>
        <taxon>Bacillaceae</taxon>
        <taxon>Virgibacillus</taxon>
    </lineage>
</organism>
<dbReference type="InterPro" id="IPR005105">
    <property type="entry name" value="GlnD_Uridyltrans_N"/>
</dbReference>
<dbReference type="InterPro" id="IPR018821">
    <property type="entry name" value="DUF294_put_nucleoTrafse_sb-bd"/>
</dbReference>